<dbReference type="InterPro" id="IPR053876">
    <property type="entry name" value="Phage_int_M"/>
</dbReference>
<evidence type="ECO:0000313" key="9">
    <source>
        <dbReference type="Proteomes" id="UP000198525"/>
    </source>
</evidence>
<dbReference type="Gene3D" id="1.10.150.130">
    <property type="match status" value="1"/>
</dbReference>
<dbReference type="InterPro" id="IPR002104">
    <property type="entry name" value="Integrase_catalytic"/>
</dbReference>
<evidence type="ECO:0000256" key="4">
    <source>
        <dbReference type="ARBA" id="ARBA00023172"/>
    </source>
</evidence>
<dbReference type="STRING" id="376427.SAMN04487954_110145"/>
<feature type="domain" description="Tyr recombinase" evidence="6">
    <location>
        <begin position="169"/>
        <end position="350"/>
    </location>
</feature>
<dbReference type="Pfam" id="PF00589">
    <property type="entry name" value="Phage_integrase"/>
    <property type="match status" value="1"/>
</dbReference>
<dbReference type="InterPro" id="IPR038488">
    <property type="entry name" value="Integrase_DNA-bd_sf"/>
</dbReference>
<dbReference type="InterPro" id="IPR010998">
    <property type="entry name" value="Integrase_recombinase_N"/>
</dbReference>
<dbReference type="SUPFAM" id="SSF56349">
    <property type="entry name" value="DNA breaking-rejoining enzymes"/>
    <property type="match status" value="1"/>
</dbReference>
<evidence type="ECO:0000259" key="6">
    <source>
        <dbReference type="PROSITE" id="PS51898"/>
    </source>
</evidence>
<dbReference type="PANTHER" id="PTHR30629">
    <property type="entry name" value="PROPHAGE INTEGRASE"/>
    <property type="match status" value="1"/>
</dbReference>
<dbReference type="InterPro" id="IPR044068">
    <property type="entry name" value="CB"/>
</dbReference>
<dbReference type="Gene3D" id="1.10.443.10">
    <property type="entry name" value="Intergrase catalytic core"/>
    <property type="match status" value="1"/>
</dbReference>
<evidence type="ECO:0000256" key="2">
    <source>
        <dbReference type="ARBA" id="ARBA00022908"/>
    </source>
</evidence>
<name>A0A1G8YNN8_9GAMM</name>
<proteinExistence type="inferred from homology"/>
<keyword evidence="4" id="KW-0233">DNA recombination</keyword>
<gene>
    <name evidence="8" type="ORF">SAMN04487954_110145</name>
</gene>
<comment type="similarity">
    <text evidence="1">Belongs to the 'phage' integrase family.</text>
</comment>
<dbReference type="GO" id="GO:0015074">
    <property type="term" value="P:DNA integration"/>
    <property type="evidence" value="ECO:0007669"/>
    <property type="project" value="UniProtKB-KW"/>
</dbReference>
<dbReference type="CDD" id="cd00801">
    <property type="entry name" value="INT_P4_C"/>
    <property type="match status" value="1"/>
</dbReference>
<dbReference type="InterPro" id="IPR025166">
    <property type="entry name" value="Integrase_DNA_bind_dom"/>
</dbReference>
<feature type="domain" description="Core-binding (CB)" evidence="7">
    <location>
        <begin position="63"/>
        <end position="145"/>
    </location>
</feature>
<dbReference type="AlphaFoldDB" id="A0A1G8YNN8"/>
<organism evidence="8 9">
    <name type="scientific">Billgrantia gudaonensis</name>
    <dbReference type="NCBI Taxonomy" id="376427"/>
    <lineage>
        <taxon>Bacteria</taxon>
        <taxon>Pseudomonadati</taxon>
        <taxon>Pseudomonadota</taxon>
        <taxon>Gammaproteobacteria</taxon>
        <taxon>Oceanospirillales</taxon>
        <taxon>Halomonadaceae</taxon>
        <taxon>Billgrantia</taxon>
    </lineage>
</organism>
<dbReference type="EMBL" id="FNES01000010">
    <property type="protein sequence ID" value="SDK03725.1"/>
    <property type="molecule type" value="Genomic_DNA"/>
</dbReference>
<dbReference type="InterPro" id="IPR013762">
    <property type="entry name" value="Integrase-like_cat_sf"/>
</dbReference>
<dbReference type="Pfam" id="PF13356">
    <property type="entry name" value="Arm-DNA-bind_3"/>
    <property type="match status" value="1"/>
</dbReference>
<accession>A0A1G8YNN8</accession>
<dbReference type="PROSITE" id="PS51898">
    <property type="entry name" value="TYR_RECOMBINASE"/>
    <property type="match status" value="1"/>
</dbReference>
<dbReference type="GO" id="GO:0006310">
    <property type="term" value="P:DNA recombination"/>
    <property type="evidence" value="ECO:0007669"/>
    <property type="project" value="UniProtKB-KW"/>
</dbReference>
<sequence>MLTDSEYRHARKEKRLAIGVYPETSLADARQARDEAKRLLAQSIDPSTAKRLAKQLGHQAAINTFEAVAIEWLEQVHQHEVVPAHYQRNKRRLERDVFPVIGKRPASELSPPEVLSCLRKIEARGYIETAHRVKTLCSQVFRYGISTGRVERDPTVDLRGALKPHKTQHYPAITDPKEIPALLNALDGYGGQPTTIAALKLAPLVFTRPGELRQAKWADIDLEAATWTFQASKTALPHIVPLPNQAVEILRELHGLTGRSEFVFPGVRSSKRPMSNNTINAALKNLGFKDKMTGHGFRAMARTVLAERLNYPEQYIEQQLAHAVKDSNGRAYNRTTHLEQRREMLQAWADYLDTLRSSSAQAASASKHEAPPALP</sequence>
<dbReference type="GO" id="GO:0003677">
    <property type="term" value="F:DNA binding"/>
    <property type="evidence" value="ECO:0007669"/>
    <property type="project" value="UniProtKB-UniRule"/>
</dbReference>
<keyword evidence="3 5" id="KW-0238">DNA-binding</keyword>
<keyword evidence="2" id="KW-0229">DNA integration</keyword>
<evidence type="ECO:0000256" key="5">
    <source>
        <dbReference type="PROSITE-ProRule" id="PRU01248"/>
    </source>
</evidence>
<dbReference type="InterPro" id="IPR050808">
    <property type="entry name" value="Phage_Integrase"/>
</dbReference>
<dbReference type="Proteomes" id="UP000198525">
    <property type="component" value="Unassembled WGS sequence"/>
</dbReference>
<evidence type="ECO:0000256" key="3">
    <source>
        <dbReference type="ARBA" id="ARBA00023125"/>
    </source>
</evidence>
<dbReference type="InterPro" id="IPR011010">
    <property type="entry name" value="DNA_brk_join_enz"/>
</dbReference>
<evidence type="ECO:0000259" key="7">
    <source>
        <dbReference type="PROSITE" id="PS51900"/>
    </source>
</evidence>
<dbReference type="PANTHER" id="PTHR30629:SF2">
    <property type="entry name" value="PROPHAGE INTEGRASE INTS-RELATED"/>
    <property type="match status" value="1"/>
</dbReference>
<keyword evidence="9" id="KW-1185">Reference proteome</keyword>
<dbReference type="PROSITE" id="PS51900">
    <property type="entry name" value="CB"/>
    <property type="match status" value="1"/>
</dbReference>
<dbReference type="Gene3D" id="3.30.160.390">
    <property type="entry name" value="Integrase, DNA-binding domain"/>
    <property type="match status" value="1"/>
</dbReference>
<evidence type="ECO:0000313" key="8">
    <source>
        <dbReference type="EMBL" id="SDK03725.1"/>
    </source>
</evidence>
<dbReference type="Pfam" id="PF22022">
    <property type="entry name" value="Phage_int_M"/>
    <property type="match status" value="1"/>
</dbReference>
<protein>
    <submittedName>
        <fullName evidence="8">Integrase</fullName>
    </submittedName>
</protein>
<reference evidence="8 9" key="1">
    <citation type="submission" date="2016-10" db="EMBL/GenBank/DDBJ databases">
        <authorList>
            <person name="de Groot N.N."/>
        </authorList>
    </citation>
    <scope>NUCLEOTIDE SEQUENCE [LARGE SCALE GENOMIC DNA]</scope>
    <source>
        <strain evidence="8 9">CGMCC 1.6133</strain>
    </source>
</reference>
<evidence type="ECO:0000256" key="1">
    <source>
        <dbReference type="ARBA" id="ARBA00008857"/>
    </source>
</evidence>